<dbReference type="EMBL" id="PQXI01000015">
    <property type="protein sequence ID" value="TGO29389.1"/>
    <property type="molecule type" value="Genomic_DNA"/>
</dbReference>
<organism evidence="1 2">
    <name type="scientific">Botrytis paeoniae</name>
    <dbReference type="NCBI Taxonomy" id="278948"/>
    <lineage>
        <taxon>Eukaryota</taxon>
        <taxon>Fungi</taxon>
        <taxon>Dikarya</taxon>
        <taxon>Ascomycota</taxon>
        <taxon>Pezizomycotina</taxon>
        <taxon>Leotiomycetes</taxon>
        <taxon>Helotiales</taxon>
        <taxon>Sclerotiniaceae</taxon>
        <taxon>Botrytis</taxon>
    </lineage>
</organism>
<sequence>MAWSKFAQDSSTYFKSGKVLLPPSILQHKSAVQVLLHDRGKGRLRKAPVTFAKVFIVVVEIK</sequence>
<protein>
    <submittedName>
        <fullName evidence="1">Uncharacterized protein</fullName>
    </submittedName>
</protein>
<proteinExistence type="predicted"/>
<keyword evidence="2" id="KW-1185">Reference proteome</keyword>
<reference evidence="1 2" key="1">
    <citation type="submission" date="2017-12" db="EMBL/GenBank/DDBJ databases">
        <title>Comparative genomics of Botrytis spp.</title>
        <authorList>
            <person name="Valero-Jimenez C.A."/>
            <person name="Tapia P."/>
            <person name="Veloso J."/>
            <person name="Silva-Moreno E."/>
            <person name="Staats M."/>
            <person name="Valdes J.H."/>
            <person name="Van Kan J.A.L."/>
        </authorList>
    </citation>
    <scope>NUCLEOTIDE SEQUENCE [LARGE SCALE GENOMIC DNA]</scope>
    <source>
        <strain evidence="1 2">Bp0003</strain>
    </source>
</reference>
<accession>A0A4Z1G2V1</accession>
<comment type="caution">
    <text evidence="1">The sequence shown here is derived from an EMBL/GenBank/DDBJ whole genome shotgun (WGS) entry which is preliminary data.</text>
</comment>
<evidence type="ECO:0000313" key="1">
    <source>
        <dbReference type="EMBL" id="TGO29389.1"/>
    </source>
</evidence>
<gene>
    <name evidence="1" type="ORF">BPAE_0015g00330</name>
</gene>
<name>A0A4Z1G2V1_9HELO</name>
<evidence type="ECO:0000313" key="2">
    <source>
        <dbReference type="Proteomes" id="UP000297910"/>
    </source>
</evidence>
<dbReference type="Proteomes" id="UP000297910">
    <property type="component" value="Unassembled WGS sequence"/>
</dbReference>
<dbReference type="AlphaFoldDB" id="A0A4Z1G2V1"/>